<dbReference type="PROSITE" id="PS50054">
    <property type="entry name" value="TYR_PHOSPHATASE_DUAL"/>
    <property type="match status" value="1"/>
</dbReference>
<feature type="compositionally biased region" description="Polar residues" evidence="1">
    <location>
        <begin position="562"/>
        <end position="591"/>
    </location>
</feature>
<feature type="compositionally biased region" description="Polar residues" evidence="1">
    <location>
        <begin position="471"/>
        <end position="486"/>
    </location>
</feature>
<proteinExistence type="predicted"/>
<dbReference type="SMART" id="SM00195">
    <property type="entry name" value="DSPc"/>
    <property type="match status" value="1"/>
</dbReference>
<dbReference type="OMA" id="HAPMKFR"/>
<dbReference type="VEuPathDB" id="AmoebaDB:NfTy_025330"/>
<sequence>MNSLLAKPPNGGASDPYGGSGGLFSHTITNSRVFGTQQQQQPTFVPVETPGPSLLLAVRIMDGLFVGNSIAAQDDEFLFSNKVSHIVNCAGLEAANIFAEHGVEYLTFPWRDVPTTVLLDSRDRNITRVSNFIDQAFEKGECVLVQSLHGNSRSCVIIAAYFIFKYGWSLESTLAFMQVAHPDMRIKNYFLRQLKDFARKNNANKDIFSVDLPCNTEEEIHQMLLKNTYLNSLPLTEPLPPPPKKISRKKLTISLREEPPGSRHLVSTIDPKTKEKVPIKGILRVKLVLQYQMPSQTSLQASQNSTVSIPTTRNEVPLPTESDSTQSQMQTIEIVKEQKPQEVPRIMDSKPRSLSLIDPETNSLDDSQDNDGLQILTQVEQKSSTSNNSLFTPVTKTTTTASSTTKTTTVPQPVTTSESKTTFKDTISDTISELSSVSSFDEEELKKRRKKKPTSQSTTTVASQSNRKRPNSFSTTSVGAKPQNTPVVHAPMKFRKPTPPKRNEPSEEESSNVTVYSTFSHRASKNVEESSLSANNYAYTGSLATDTPLFIKAARDKRSMSPGVTKTTNSRPNSSTLLQPTISSTLKNDPLSTKKRPSSAPKSRPKEEEQENTIYTNVAERSALRSSFTAPNSLSKPLLTSTDLSSSLPKRINSTTTRNDPSGSSGNRLLRPTLSFLSKTVKKT</sequence>
<name>A0A6A5C3Y3_NAEFO</name>
<keyword evidence="4" id="KW-1185">Reference proteome</keyword>
<evidence type="ECO:0000313" key="4">
    <source>
        <dbReference type="Proteomes" id="UP000444721"/>
    </source>
</evidence>
<feature type="compositionally biased region" description="Polar residues" evidence="1">
    <location>
        <begin position="296"/>
        <end position="314"/>
    </location>
</feature>
<evidence type="ECO:0000259" key="2">
    <source>
        <dbReference type="PROSITE" id="PS50054"/>
    </source>
</evidence>
<accession>A0A6A5C3Y3</accession>
<dbReference type="Pfam" id="PF00782">
    <property type="entry name" value="DSPc"/>
    <property type="match status" value="1"/>
</dbReference>
<dbReference type="InterPro" id="IPR000340">
    <property type="entry name" value="Dual-sp_phosphatase_cat-dom"/>
</dbReference>
<feature type="compositionally biased region" description="Polar residues" evidence="1">
    <location>
        <begin position="321"/>
        <end position="331"/>
    </location>
</feature>
<feature type="compositionally biased region" description="Polar residues" evidence="1">
    <location>
        <begin position="652"/>
        <end position="667"/>
    </location>
</feature>
<feature type="region of interest" description="Disordered" evidence="1">
    <location>
        <begin position="556"/>
        <end position="613"/>
    </location>
</feature>
<dbReference type="Proteomes" id="UP000444721">
    <property type="component" value="Unassembled WGS sequence"/>
</dbReference>
<dbReference type="VEuPathDB" id="AmoebaDB:FDP41_000162"/>
<organism evidence="3 4">
    <name type="scientific">Naegleria fowleri</name>
    <name type="common">Brain eating amoeba</name>
    <dbReference type="NCBI Taxonomy" id="5763"/>
    <lineage>
        <taxon>Eukaryota</taxon>
        <taxon>Discoba</taxon>
        <taxon>Heterolobosea</taxon>
        <taxon>Tetramitia</taxon>
        <taxon>Eutetramitia</taxon>
        <taxon>Vahlkampfiidae</taxon>
        <taxon>Naegleria</taxon>
    </lineage>
</organism>
<dbReference type="GeneID" id="68107380"/>
<gene>
    <name evidence="3" type="ORF">FDP41_000162</name>
</gene>
<feature type="region of interest" description="Disordered" evidence="1">
    <location>
        <begin position="296"/>
        <end position="423"/>
    </location>
</feature>
<dbReference type="OrthoDB" id="10252009at2759"/>
<protein>
    <recommendedName>
        <fullName evidence="2">Tyrosine-protein phosphatase domain-containing protein</fullName>
    </recommendedName>
</protein>
<dbReference type="CDD" id="cd14498">
    <property type="entry name" value="DSP"/>
    <property type="match status" value="1"/>
</dbReference>
<reference evidence="3 4" key="1">
    <citation type="journal article" date="2019" name="Sci. Rep.">
        <title>Nanopore sequencing improves the draft genome of the human pathogenic amoeba Naegleria fowleri.</title>
        <authorList>
            <person name="Liechti N."/>
            <person name="Schurch N."/>
            <person name="Bruggmann R."/>
            <person name="Wittwer M."/>
        </authorList>
    </citation>
    <scope>NUCLEOTIDE SEQUENCE [LARGE SCALE GENOMIC DNA]</scope>
    <source>
        <strain evidence="3 4">ATCC 30894</strain>
    </source>
</reference>
<feature type="region of interest" description="Disordered" evidence="1">
    <location>
        <begin position="627"/>
        <end position="684"/>
    </location>
</feature>
<comment type="caution">
    <text evidence="3">The sequence shown here is derived from an EMBL/GenBank/DDBJ whole genome shotgun (WGS) entry which is preliminary data.</text>
</comment>
<evidence type="ECO:0000256" key="1">
    <source>
        <dbReference type="SAM" id="MobiDB-lite"/>
    </source>
</evidence>
<dbReference type="PANTHER" id="PTHR46653:SF1">
    <property type="entry name" value="SPECIFICITY PROTEIN PHOSPHATASE, PUTATIVE-RELATED"/>
    <property type="match status" value="1"/>
</dbReference>
<feature type="region of interest" description="Disordered" evidence="1">
    <location>
        <begin position="435"/>
        <end position="516"/>
    </location>
</feature>
<dbReference type="EMBL" id="VFQX01000001">
    <property type="protein sequence ID" value="KAF0985123.1"/>
    <property type="molecule type" value="Genomic_DNA"/>
</dbReference>
<feature type="compositionally biased region" description="Low complexity" evidence="1">
    <location>
        <begin position="454"/>
        <end position="465"/>
    </location>
</feature>
<dbReference type="AlphaFoldDB" id="A0A6A5C3Y3"/>
<feature type="compositionally biased region" description="Low complexity" evidence="1">
    <location>
        <begin position="392"/>
        <end position="417"/>
    </location>
</feature>
<feature type="compositionally biased region" description="Low complexity" evidence="1">
    <location>
        <begin position="633"/>
        <end position="650"/>
    </location>
</feature>
<dbReference type="RefSeq" id="XP_044569836.1">
    <property type="nucleotide sequence ID" value="XM_044704724.1"/>
</dbReference>
<feature type="compositionally biased region" description="Polar residues" evidence="1">
    <location>
        <begin position="375"/>
        <end position="391"/>
    </location>
</feature>
<dbReference type="InterPro" id="IPR020422">
    <property type="entry name" value="TYR_PHOSPHATASE_DUAL_dom"/>
</dbReference>
<dbReference type="SUPFAM" id="SSF52799">
    <property type="entry name" value="(Phosphotyrosine protein) phosphatases II"/>
    <property type="match status" value="1"/>
</dbReference>
<feature type="domain" description="Tyrosine-protein phosphatase" evidence="2">
    <location>
        <begin position="56"/>
        <end position="203"/>
    </location>
</feature>
<dbReference type="PANTHER" id="PTHR46653">
    <property type="entry name" value="SPECIFICITY PROTEIN PHOSPHATASE, PUTATIVE-RELATED"/>
    <property type="match status" value="1"/>
</dbReference>
<dbReference type="Gene3D" id="3.90.190.10">
    <property type="entry name" value="Protein tyrosine phosphatase superfamily"/>
    <property type="match status" value="1"/>
</dbReference>
<feature type="compositionally biased region" description="Basic and acidic residues" evidence="1">
    <location>
        <begin position="334"/>
        <end position="351"/>
    </location>
</feature>
<evidence type="ECO:0000313" key="3">
    <source>
        <dbReference type="EMBL" id="KAF0985123.1"/>
    </source>
</evidence>
<dbReference type="VEuPathDB" id="AmoebaDB:NF0011680"/>
<dbReference type="InterPro" id="IPR029021">
    <property type="entry name" value="Prot-tyrosine_phosphatase-like"/>
</dbReference>